<keyword evidence="5" id="KW-1185">Reference proteome</keyword>
<sequence>MWLGNNNRWNFSMDQIFHDLIHECKYVAPGAQLTYALRNRLEKYKREIRKDIVSREKEGCTALFIACKRGHVEIVEYLIKKCDADIEQRGRYEVPTDDRSVHCVTPLWCAAVSGNLEVIKCLISHGADVNAVSDSGSTPVRSACFMTHMDIVSYLVENGADILKANYNGGTCLINSVQSVELCTFLLEHGADVNATDIQNKTALHYAIQEHRLQTTKLLLEHNADPHLRSRYNDDALQTACLKGAIQIFDYLVENVSYSAERLADANELMGSTFFDDHNDTHMALQYWRAAMILRMVNSDDGVPLPKRPELPKREAYKNVTEFSNLDELSAISLDLDAIRIQSLLICERILGPHHKDTLFRLMFRNILILYADTCFTAQALVRLMVDLNEKTLEVMDRNREKQEPRFCDVKRPVHKRQRDSYERILKCVTHLIYLLVETANSDEEKALMHELVGGLVKQNPRTVYTEDTLLHLCVSSLNTINSSYFTSADDMHTIFPRLDVIKLLLDCGSYVDARNIMRSTPLHVASNAYNFRNPLIKLLLDYGAHLDTPNRAGDTPARLISSNPLNSVNLLNYTSLQCQAAQAVCKYGIRSTELPITLRYFLELHRE</sequence>
<dbReference type="PANTHER" id="PTHR24173">
    <property type="entry name" value="ANKYRIN REPEAT CONTAINING"/>
    <property type="match status" value="1"/>
</dbReference>
<proteinExistence type="predicted"/>
<dbReference type="PROSITE" id="PS50297">
    <property type="entry name" value="ANK_REP_REGION"/>
    <property type="match status" value="5"/>
</dbReference>
<dbReference type="AlphaFoldDB" id="A0A836FBC3"/>
<evidence type="ECO:0000256" key="2">
    <source>
        <dbReference type="ARBA" id="ARBA00023043"/>
    </source>
</evidence>
<dbReference type="PROSITE" id="PS50088">
    <property type="entry name" value="ANK_REPEAT"/>
    <property type="match status" value="5"/>
</dbReference>
<dbReference type="PRINTS" id="PR01415">
    <property type="entry name" value="ANKYRIN"/>
</dbReference>
<dbReference type="SUPFAM" id="SSF48403">
    <property type="entry name" value="Ankyrin repeat"/>
    <property type="match status" value="2"/>
</dbReference>
<feature type="non-terminal residue" evidence="4">
    <location>
        <position position="608"/>
    </location>
</feature>
<dbReference type="Pfam" id="PF12796">
    <property type="entry name" value="Ank_2"/>
    <property type="match status" value="2"/>
</dbReference>
<dbReference type="EMBL" id="JAANIA010001117">
    <property type="protein sequence ID" value="KAG5321642.1"/>
    <property type="molecule type" value="Genomic_DNA"/>
</dbReference>
<name>A0A836FBC3_9HYME</name>
<comment type="caution">
    <text evidence="4">The sequence shown here is derived from an EMBL/GenBank/DDBJ whole genome shotgun (WGS) entry which is preliminary data.</text>
</comment>
<accession>A0A836FBC3</accession>
<dbReference type="PANTHER" id="PTHR24173:SF82">
    <property type="entry name" value="FI19351P1"/>
    <property type="match status" value="1"/>
</dbReference>
<evidence type="ECO:0000256" key="3">
    <source>
        <dbReference type="PROSITE-ProRule" id="PRU00023"/>
    </source>
</evidence>
<feature type="repeat" description="ANK" evidence="3">
    <location>
        <begin position="518"/>
        <end position="552"/>
    </location>
</feature>
<feature type="non-terminal residue" evidence="4">
    <location>
        <position position="1"/>
    </location>
</feature>
<evidence type="ECO:0000313" key="5">
    <source>
        <dbReference type="Proteomes" id="UP000668214"/>
    </source>
</evidence>
<dbReference type="Gene3D" id="1.25.40.20">
    <property type="entry name" value="Ankyrin repeat-containing domain"/>
    <property type="match status" value="3"/>
</dbReference>
<evidence type="ECO:0000256" key="1">
    <source>
        <dbReference type="ARBA" id="ARBA00022737"/>
    </source>
</evidence>
<organism evidence="4 5">
    <name type="scientific">Pseudoatta argentina</name>
    <dbReference type="NCBI Taxonomy" id="621737"/>
    <lineage>
        <taxon>Eukaryota</taxon>
        <taxon>Metazoa</taxon>
        <taxon>Ecdysozoa</taxon>
        <taxon>Arthropoda</taxon>
        <taxon>Hexapoda</taxon>
        <taxon>Insecta</taxon>
        <taxon>Pterygota</taxon>
        <taxon>Neoptera</taxon>
        <taxon>Endopterygota</taxon>
        <taxon>Hymenoptera</taxon>
        <taxon>Apocrita</taxon>
        <taxon>Aculeata</taxon>
        <taxon>Formicoidea</taxon>
        <taxon>Formicidae</taxon>
        <taxon>Myrmicinae</taxon>
        <taxon>Pseudoatta</taxon>
    </lineage>
</organism>
<dbReference type="InterPro" id="IPR036770">
    <property type="entry name" value="Ankyrin_rpt-contain_sf"/>
</dbReference>
<evidence type="ECO:0000313" key="4">
    <source>
        <dbReference type="EMBL" id="KAG5321642.1"/>
    </source>
</evidence>
<dbReference type="InterPro" id="IPR002110">
    <property type="entry name" value="Ankyrin_rpt"/>
</dbReference>
<dbReference type="Proteomes" id="UP000668214">
    <property type="component" value="Unassembled WGS sequence"/>
</dbReference>
<protein>
    <submittedName>
        <fullName evidence="4">FEM1A protein</fullName>
    </submittedName>
</protein>
<gene>
    <name evidence="4" type="primary">Fem1a</name>
    <name evidence="4" type="ORF">G6Z78_0007228</name>
</gene>
<feature type="repeat" description="ANK" evidence="3">
    <location>
        <begin position="135"/>
        <end position="167"/>
    </location>
</feature>
<keyword evidence="1" id="KW-0677">Repeat</keyword>
<reference evidence="4" key="1">
    <citation type="submission" date="2020-02" db="EMBL/GenBank/DDBJ databases">
        <title>Relaxed selection underlies rapid genomic changes in the transitions from sociality to social parasitism in ants.</title>
        <authorList>
            <person name="Bi X."/>
        </authorList>
    </citation>
    <scope>NUCLEOTIDE SEQUENCE</scope>
    <source>
        <strain evidence="4">BGI-DK2014c</strain>
        <tissue evidence="4">Whole body</tissue>
    </source>
</reference>
<feature type="repeat" description="ANK" evidence="3">
    <location>
        <begin position="102"/>
        <end position="134"/>
    </location>
</feature>
<keyword evidence="2 3" id="KW-0040">ANK repeat</keyword>
<feature type="repeat" description="ANK" evidence="3">
    <location>
        <begin position="58"/>
        <end position="81"/>
    </location>
</feature>
<dbReference type="Pfam" id="PF00023">
    <property type="entry name" value="Ank"/>
    <property type="match status" value="1"/>
</dbReference>
<dbReference type="FunFam" id="1.25.40.20:FF:000466">
    <property type="entry name" value="Mann-cup, isoform B"/>
    <property type="match status" value="1"/>
</dbReference>
<feature type="repeat" description="ANK" evidence="3">
    <location>
        <begin position="199"/>
        <end position="231"/>
    </location>
</feature>
<dbReference type="SMART" id="SM00248">
    <property type="entry name" value="ANK"/>
    <property type="match status" value="8"/>
</dbReference>